<dbReference type="GO" id="GO:0030170">
    <property type="term" value="F:pyridoxal phosphate binding"/>
    <property type="evidence" value="ECO:0007669"/>
    <property type="project" value="InterPro"/>
</dbReference>
<keyword evidence="8" id="KW-1133">Transmembrane helix</keyword>
<dbReference type="CDD" id="cd06454">
    <property type="entry name" value="KBL_like"/>
    <property type="match status" value="1"/>
</dbReference>
<proteinExistence type="inferred from homology"/>
<dbReference type="GO" id="GO:0017059">
    <property type="term" value="C:serine palmitoyltransferase complex"/>
    <property type="evidence" value="ECO:0007669"/>
    <property type="project" value="TreeGrafter"/>
</dbReference>
<dbReference type="Gene3D" id="3.40.640.10">
    <property type="entry name" value="Type I PLP-dependent aspartate aminotransferase-like (Major domain)"/>
    <property type="match status" value="1"/>
</dbReference>
<dbReference type="OrthoDB" id="65434at2759"/>
<dbReference type="PANTHER" id="PTHR13693">
    <property type="entry name" value="CLASS II AMINOTRANSFERASE/8-AMINO-7-OXONONANOATE SYNTHASE"/>
    <property type="match status" value="1"/>
</dbReference>
<evidence type="ECO:0000256" key="6">
    <source>
        <dbReference type="ARBA" id="ARBA00048528"/>
    </source>
</evidence>
<dbReference type="InterPro" id="IPR015424">
    <property type="entry name" value="PyrdxlP-dep_Trfase"/>
</dbReference>
<evidence type="ECO:0000256" key="3">
    <source>
        <dbReference type="ARBA" id="ARBA00013220"/>
    </source>
</evidence>
<dbReference type="GO" id="GO:0046512">
    <property type="term" value="P:sphingosine biosynthetic process"/>
    <property type="evidence" value="ECO:0007669"/>
    <property type="project" value="TreeGrafter"/>
</dbReference>
<evidence type="ECO:0000256" key="8">
    <source>
        <dbReference type="SAM" id="Phobius"/>
    </source>
</evidence>
<dbReference type="InterPro" id="IPR004839">
    <property type="entry name" value="Aminotransferase_I/II_large"/>
</dbReference>
<evidence type="ECO:0000256" key="2">
    <source>
        <dbReference type="ARBA" id="ARBA00008392"/>
    </source>
</evidence>
<evidence type="ECO:0000256" key="7">
    <source>
        <dbReference type="RuleBase" id="RU003693"/>
    </source>
</evidence>
<evidence type="ECO:0000313" key="11">
    <source>
        <dbReference type="Proteomes" id="UP000247409"/>
    </source>
</evidence>
<dbReference type="STRING" id="448386.A0A2V3ISN6"/>
<dbReference type="EMBL" id="NBIV01000069">
    <property type="protein sequence ID" value="PXF45133.1"/>
    <property type="molecule type" value="Genomic_DNA"/>
</dbReference>
<evidence type="ECO:0000259" key="9">
    <source>
        <dbReference type="Pfam" id="PF00155"/>
    </source>
</evidence>
<dbReference type="InterPro" id="IPR050087">
    <property type="entry name" value="AON_synthase_class-II"/>
</dbReference>
<dbReference type="InterPro" id="IPR001917">
    <property type="entry name" value="Aminotrans_II_pyridoxalP_BS"/>
</dbReference>
<keyword evidence="8" id="KW-0472">Membrane</keyword>
<dbReference type="Pfam" id="PF00155">
    <property type="entry name" value="Aminotran_1_2"/>
    <property type="match status" value="1"/>
</dbReference>
<gene>
    <name evidence="10" type="ORF">BWQ96_05107</name>
</gene>
<accession>A0A2V3ISN6</accession>
<dbReference type="PROSITE" id="PS00599">
    <property type="entry name" value="AA_TRANSFER_CLASS_2"/>
    <property type="match status" value="1"/>
</dbReference>
<keyword evidence="11" id="KW-1185">Reference proteome</keyword>
<evidence type="ECO:0000256" key="4">
    <source>
        <dbReference type="ARBA" id="ARBA00022679"/>
    </source>
</evidence>
<dbReference type="Proteomes" id="UP000247409">
    <property type="component" value="Unassembled WGS sequence"/>
</dbReference>
<keyword evidence="4" id="KW-0808">Transferase</keyword>
<reference evidence="10 11" key="1">
    <citation type="journal article" date="2018" name="Mol. Biol. Evol.">
        <title>Analysis of the draft genome of the red seaweed Gracilariopsis chorda provides insights into genome size evolution in Rhodophyta.</title>
        <authorList>
            <person name="Lee J."/>
            <person name="Yang E.C."/>
            <person name="Graf L."/>
            <person name="Yang J.H."/>
            <person name="Qiu H."/>
            <person name="Zel Zion U."/>
            <person name="Chan C.X."/>
            <person name="Stephens T.G."/>
            <person name="Weber A.P.M."/>
            <person name="Boo G.H."/>
            <person name="Boo S.M."/>
            <person name="Kim K.M."/>
            <person name="Shin Y."/>
            <person name="Jung M."/>
            <person name="Lee S.J."/>
            <person name="Yim H.S."/>
            <person name="Lee J.H."/>
            <person name="Bhattacharya D."/>
            <person name="Yoon H.S."/>
        </authorList>
    </citation>
    <scope>NUCLEOTIDE SEQUENCE [LARGE SCALE GENOMIC DNA]</scope>
    <source>
        <strain evidence="10 11">SKKU-2015</strain>
        <tissue evidence="10">Whole body</tissue>
    </source>
</reference>
<dbReference type="GO" id="GO:0046513">
    <property type="term" value="P:ceramide biosynthetic process"/>
    <property type="evidence" value="ECO:0007669"/>
    <property type="project" value="TreeGrafter"/>
</dbReference>
<evidence type="ECO:0000256" key="1">
    <source>
        <dbReference type="ARBA" id="ARBA00001933"/>
    </source>
</evidence>
<name>A0A2V3ISN6_9FLOR</name>
<dbReference type="GO" id="GO:0016020">
    <property type="term" value="C:membrane"/>
    <property type="evidence" value="ECO:0007669"/>
    <property type="project" value="GOC"/>
</dbReference>
<feature type="domain" description="Aminotransferase class I/classII large" evidence="9">
    <location>
        <begin position="142"/>
        <end position="501"/>
    </location>
</feature>
<evidence type="ECO:0000256" key="5">
    <source>
        <dbReference type="ARBA" id="ARBA00022898"/>
    </source>
</evidence>
<dbReference type="InterPro" id="IPR015422">
    <property type="entry name" value="PyrdxlP-dep_Trfase_small"/>
</dbReference>
<sequence length="560" mass="60885">MAEKTLPHSAYAELPYLTALTTYLGYAVLIVFGHLRDSCGKLFNAGSYALRQAGQLDGRAPLLNDFEDFYTRRLYQRINDCWGRPIRGTAGAWINVLERVKETAWCPTSRLDRRPYLPTDAVVKRATHGAPLPSDPTGRVTTCLNLGSYNYLGYAEVPGGVHSSVTDALQHAGVAACDVAVSTGRSAIVRKLENTVAHFLGKEQAIVVGMGFATNSQIIPAIVGKGDLIISDALNHASIVVGARASGAKIRVFEHNSADSLESTILDAIAVGQPQSGLPWNRIMIVVEGMYSMEGQTCNLRAIVAVKNKYGAYLYLDEAHSIGALGPTGRGVAEHHGVDTRDIDIMMGTFTKSFGAVGGYIASDSALIDRIRALSPASLYASAMSPPCAQHINWAFEQLMGKDGTDVGKSKIHQLRENAIYFRKRLNTMGVQTLGDWDSPVIPIMLYNPAKIAAFSRECYSRGLAVVVAGFPATPLLLSRARICLSAAHTRADLDWALSVIDEVADITQIKYDRSFATRLLPLSVAKFITGNQRSEECLSNFEGHEYCKGRHCLMRTHSM</sequence>
<evidence type="ECO:0000313" key="10">
    <source>
        <dbReference type="EMBL" id="PXF45133.1"/>
    </source>
</evidence>
<dbReference type="PANTHER" id="PTHR13693:SF3">
    <property type="entry name" value="LD36009P"/>
    <property type="match status" value="1"/>
</dbReference>
<dbReference type="EC" id="2.3.1.50" evidence="3"/>
<comment type="caution">
    <text evidence="10">The sequence shown here is derived from an EMBL/GenBank/DDBJ whole genome shotgun (WGS) entry which is preliminary data.</text>
</comment>
<dbReference type="AlphaFoldDB" id="A0A2V3ISN6"/>
<comment type="cofactor">
    <cofactor evidence="1 7">
        <name>pyridoxal 5'-phosphate</name>
        <dbReference type="ChEBI" id="CHEBI:597326"/>
    </cofactor>
</comment>
<feature type="transmembrane region" description="Helical" evidence="8">
    <location>
        <begin position="14"/>
        <end position="35"/>
    </location>
</feature>
<keyword evidence="5 7" id="KW-0663">Pyridoxal phosphate</keyword>
<dbReference type="Gene3D" id="3.90.1150.10">
    <property type="entry name" value="Aspartate Aminotransferase, domain 1"/>
    <property type="match status" value="1"/>
</dbReference>
<dbReference type="InterPro" id="IPR015421">
    <property type="entry name" value="PyrdxlP-dep_Trfase_major"/>
</dbReference>
<protein>
    <recommendedName>
        <fullName evidence="3">serine C-palmitoyltransferase</fullName>
        <ecNumber evidence="3">2.3.1.50</ecNumber>
    </recommendedName>
</protein>
<dbReference type="GO" id="GO:0004758">
    <property type="term" value="F:serine C-palmitoyltransferase activity"/>
    <property type="evidence" value="ECO:0007669"/>
    <property type="project" value="UniProtKB-EC"/>
</dbReference>
<organism evidence="10 11">
    <name type="scientific">Gracilariopsis chorda</name>
    <dbReference type="NCBI Taxonomy" id="448386"/>
    <lineage>
        <taxon>Eukaryota</taxon>
        <taxon>Rhodophyta</taxon>
        <taxon>Florideophyceae</taxon>
        <taxon>Rhodymeniophycidae</taxon>
        <taxon>Gracilariales</taxon>
        <taxon>Gracilariaceae</taxon>
        <taxon>Gracilariopsis</taxon>
    </lineage>
</organism>
<comment type="catalytic activity">
    <reaction evidence="6">
        <text>L-serine + hexadecanoyl-CoA + H(+) = 3-oxosphinganine + CO2 + CoA</text>
        <dbReference type="Rhea" id="RHEA:14761"/>
        <dbReference type="ChEBI" id="CHEBI:15378"/>
        <dbReference type="ChEBI" id="CHEBI:16526"/>
        <dbReference type="ChEBI" id="CHEBI:33384"/>
        <dbReference type="ChEBI" id="CHEBI:57287"/>
        <dbReference type="ChEBI" id="CHEBI:57379"/>
        <dbReference type="ChEBI" id="CHEBI:58299"/>
        <dbReference type="EC" id="2.3.1.50"/>
    </reaction>
</comment>
<comment type="similarity">
    <text evidence="2 7">Belongs to the class-II pyridoxal-phosphate-dependent aminotransferase family.</text>
</comment>
<dbReference type="SUPFAM" id="SSF53383">
    <property type="entry name" value="PLP-dependent transferases"/>
    <property type="match status" value="1"/>
</dbReference>
<keyword evidence="8" id="KW-0812">Transmembrane</keyword>